<dbReference type="RefSeq" id="WP_269309387.1">
    <property type="nucleotide sequence ID" value="NZ_CP098242.1"/>
</dbReference>
<dbReference type="AlphaFoldDB" id="A0A9E9LZ83"/>
<proteinExistence type="predicted"/>
<keyword evidence="3" id="KW-1185">Reference proteome</keyword>
<feature type="transmembrane region" description="Helical" evidence="1">
    <location>
        <begin position="6"/>
        <end position="21"/>
    </location>
</feature>
<dbReference type="EMBL" id="CP098242">
    <property type="protein sequence ID" value="WAW10375.1"/>
    <property type="molecule type" value="Genomic_DNA"/>
</dbReference>
<evidence type="ECO:0000313" key="3">
    <source>
        <dbReference type="Proteomes" id="UP001156215"/>
    </source>
</evidence>
<keyword evidence="1" id="KW-0812">Transmembrane</keyword>
<evidence type="ECO:0000256" key="1">
    <source>
        <dbReference type="SAM" id="Phobius"/>
    </source>
</evidence>
<keyword evidence="1" id="KW-1133">Transmembrane helix</keyword>
<name>A0A9E9LZ83_9BURK</name>
<reference evidence="2" key="1">
    <citation type="journal article" date="2022" name="Front. Microbiol.">
        <title>New perspectives on an old grouping: The genomic and phenotypic variability of Oxalobacter formigenes and the implications for calcium oxalate stone prevention.</title>
        <authorList>
            <person name="Chmiel J.A."/>
            <person name="Carr C."/>
            <person name="Stuivenberg G.A."/>
            <person name="Venema R."/>
            <person name="Chanyi R.M."/>
            <person name="Al K.F."/>
            <person name="Giguere D."/>
            <person name="Say H."/>
            <person name="Akouris P.P."/>
            <person name="Dominguez Romero S.A."/>
            <person name="Kwong A."/>
            <person name="Tai V."/>
            <person name="Koval S.F."/>
            <person name="Razvi H."/>
            <person name="Bjazevic J."/>
            <person name="Burton J.P."/>
        </authorList>
    </citation>
    <scope>NUCLEOTIDE SEQUENCE</scope>
    <source>
        <strain evidence="2">WoOx3</strain>
    </source>
</reference>
<organism evidence="2 3">
    <name type="scientific">Oxalobacter vibrioformis</name>
    <dbReference type="NCBI Taxonomy" id="933080"/>
    <lineage>
        <taxon>Bacteria</taxon>
        <taxon>Pseudomonadati</taxon>
        <taxon>Pseudomonadota</taxon>
        <taxon>Betaproteobacteria</taxon>
        <taxon>Burkholderiales</taxon>
        <taxon>Oxalobacteraceae</taxon>
        <taxon>Oxalobacter</taxon>
    </lineage>
</organism>
<dbReference type="Proteomes" id="UP001156215">
    <property type="component" value="Chromosome"/>
</dbReference>
<accession>A0A9E9LZ83</accession>
<gene>
    <name evidence="2" type="ORF">NB640_01535</name>
</gene>
<protein>
    <submittedName>
        <fullName evidence="2">Uncharacterized protein</fullName>
    </submittedName>
</protein>
<dbReference type="KEGG" id="ovb:NB640_01535"/>
<sequence length="84" mass="9754">MNGYLWAILIVFIVLYFYINRNRKQKQGYFQAVMAALQEKGIPSKELLEKLTPTESGKILVNCFNRKIPPQQAADMLLEKYNSL</sequence>
<keyword evidence="1" id="KW-0472">Membrane</keyword>
<evidence type="ECO:0000313" key="2">
    <source>
        <dbReference type="EMBL" id="WAW10375.1"/>
    </source>
</evidence>